<name>A0A2S5CQG4_9GAMM</name>
<evidence type="ECO:0000313" key="2">
    <source>
        <dbReference type="EMBL" id="POZ53059.1"/>
    </source>
</evidence>
<feature type="signal peptide" evidence="1">
    <location>
        <begin position="1"/>
        <end position="23"/>
    </location>
</feature>
<keyword evidence="1" id="KW-0732">Signal</keyword>
<reference evidence="2 3" key="1">
    <citation type="submission" date="2017-11" db="EMBL/GenBank/DDBJ databases">
        <title>Draft Genome Sequence of Methylobacter psychrotolerans Sph1T, an Obligate Methanotroph from Low-Temperature Environments.</title>
        <authorList>
            <person name="Oshkin I.Y."/>
            <person name="Miroshnikov K."/>
            <person name="Belova S.E."/>
            <person name="Korzhenkov A."/>
            <person name="Toshchakov S.V."/>
            <person name="Dedysh S.N."/>
        </authorList>
    </citation>
    <scope>NUCLEOTIDE SEQUENCE [LARGE SCALE GENOMIC DNA]</scope>
    <source>
        <strain evidence="2 3">Sph1</strain>
    </source>
</reference>
<dbReference type="AlphaFoldDB" id="A0A2S5CQG4"/>
<sequence>MKMNNALISLAVAMALGATQANAATPAQHVVLISVDGLHQDDLAWFVKNHPASALATLVNNGVEYANAMTPFPSDSFPGLIGQVTGGHPGTTGIYYDVTYNRDLLPPGTTDCVNTLPGTVVAFDESIDKNTDRLDAGQNIAGLYDNVPSSYALISALSGDPKTLIDPAMLPVDPTSCAPVYPHQYLKVNTVFNVAKSQHLRTAWSDKHPANEIVNGRADNGVTEFFTPEINSLTVTGGSVDFTKNNVDTQTYDNLKVNAVLNWAKGKDHAGTGTVGVPAIYGMNFQSVSTAQKLNLSGYYDPANPGAVLANGLGGYVADGSGALVPGPVLSGALSFVDQSISKIVAGVDPSNTVVIISAKHGQSPEDRAKLVLINDGDMLAALDAAWNAAHPGANGLVANSLDDDGVLLWLKDRSKVATNFAKHFLMNYSGTGIGSDSLGNKTAVNFTNAGLRTVNAGADAYAMFGVKKGDARVPDVVGIAKVGSVYAGSKLSKIAEHGGNALNDRHVPILVWGAGIASGVTVTDAVETVQIAPTILNSLGLDPNKLKAVLMEGTAVLPKLN</sequence>
<dbReference type="InterPro" id="IPR017850">
    <property type="entry name" value="Alkaline_phosphatase_core_sf"/>
</dbReference>
<dbReference type="GO" id="GO:0016787">
    <property type="term" value="F:hydrolase activity"/>
    <property type="evidence" value="ECO:0007669"/>
    <property type="project" value="UniProtKB-ARBA"/>
</dbReference>
<evidence type="ECO:0000313" key="3">
    <source>
        <dbReference type="Proteomes" id="UP000237423"/>
    </source>
</evidence>
<comment type="caution">
    <text evidence="2">The sequence shown here is derived from an EMBL/GenBank/DDBJ whole genome shotgun (WGS) entry which is preliminary data.</text>
</comment>
<dbReference type="PANTHER" id="PTHR10151">
    <property type="entry name" value="ECTONUCLEOTIDE PYROPHOSPHATASE/PHOSPHODIESTERASE"/>
    <property type="match status" value="1"/>
</dbReference>
<protein>
    <submittedName>
        <fullName evidence="2">Phosphodiesterase</fullName>
    </submittedName>
</protein>
<dbReference type="SUPFAM" id="SSF53649">
    <property type="entry name" value="Alkaline phosphatase-like"/>
    <property type="match status" value="1"/>
</dbReference>
<gene>
    <name evidence="2" type="ORF">AADEFJLK_00068</name>
</gene>
<proteinExistence type="predicted"/>
<dbReference type="InterPro" id="IPR002591">
    <property type="entry name" value="Phosphodiest/P_Trfase"/>
</dbReference>
<dbReference type="RefSeq" id="WP_211299116.1">
    <property type="nucleotide sequence ID" value="NZ_PGFZ01000001.1"/>
</dbReference>
<organism evidence="2 3">
    <name type="scientific">Methylovulum psychrotolerans</name>
    <dbReference type="NCBI Taxonomy" id="1704499"/>
    <lineage>
        <taxon>Bacteria</taxon>
        <taxon>Pseudomonadati</taxon>
        <taxon>Pseudomonadota</taxon>
        <taxon>Gammaproteobacteria</taxon>
        <taxon>Methylococcales</taxon>
        <taxon>Methylococcaceae</taxon>
        <taxon>Methylovulum</taxon>
    </lineage>
</organism>
<dbReference type="Proteomes" id="UP000237423">
    <property type="component" value="Unassembled WGS sequence"/>
</dbReference>
<dbReference type="Gene3D" id="3.40.720.10">
    <property type="entry name" value="Alkaline Phosphatase, subunit A"/>
    <property type="match status" value="2"/>
</dbReference>
<evidence type="ECO:0000256" key="1">
    <source>
        <dbReference type="SAM" id="SignalP"/>
    </source>
</evidence>
<dbReference type="PANTHER" id="PTHR10151:SF120">
    <property type="entry name" value="BIS(5'-ADENOSYL)-TRIPHOSPHATASE"/>
    <property type="match status" value="1"/>
</dbReference>
<dbReference type="EMBL" id="PGFZ01000001">
    <property type="protein sequence ID" value="POZ53059.1"/>
    <property type="molecule type" value="Genomic_DNA"/>
</dbReference>
<feature type="chain" id="PRO_5015770054" evidence="1">
    <location>
        <begin position="24"/>
        <end position="562"/>
    </location>
</feature>
<accession>A0A2S5CQG4</accession>
<dbReference type="Pfam" id="PF01663">
    <property type="entry name" value="Phosphodiest"/>
    <property type="match status" value="1"/>
</dbReference>